<protein>
    <submittedName>
        <fullName evidence="2">Uncharacterized protein</fullName>
    </submittedName>
</protein>
<dbReference type="Proteomes" id="UP000516260">
    <property type="component" value="Chromosome 5"/>
</dbReference>
<evidence type="ECO:0000256" key="1">
    <source>
        <dbReference type="SAM" id="MobiDB-lite"/>
    </source>
</evidence>
<feature type="compositionally biased region" description="Low complexity" evidence="1">
    <location>
        <begin position="1"/>
        <end position="22"/>
    </location>
</feature>
<sequence>MPPLGLSGLVLPPEAPSVSPSSPGSPPRWGPVPIPTEPSLTLPTLSGYYKPSGRTLTFKPLGKLYLPLTCKHRLFNATSSGSSFGVAVSATHVTQITHPCHP</sequence>
<comment type="caution">
    <text evidence="2">The sequence shown here is derived from an EMBL/GenBank/DDBJ whole genome shotgun (WGS) entry which is preliminary data.</text>
</comment>
<keyword evidence="3" id="KW-1185">Reference proteome</keyword>
<gene>
    <name evidence="2" type="ORF">fugu_005437</name>
</gene>
<dbReference type="AlphaFoldDB" id="A0A4Z2BAG7"/>
<feature type="compositionally biased region" description="Pro residues" evidence="1">
    <location>
        <begin position="23"/>
        <end position="36"/>
    </location>
</feature>
<feature type="region of interest" description="Disordered" evidence="1">
    <location>
        <begin position="1"/>
        <end position="36"/>
    </location>
</feature>
<organism evidence="2 3">
    <name type="scientific">Takifugu bimaculatus</name>
    <dbReference type="NCBI Taxonomy" id="433685"/>
    <lineage>
        <taxon>Eukaryota</taxon>
        <taxon>Metazoa</taxon>
        <taxon>Chordata</taxon>
        <taxon>Craniata</taxon>
        <taxon>Vertebrata</taxon>
        <taxon>Euteleostomi</taxon>
        <taxon>Actinopterygii</taxon>
        <taxon>Neopterygii</taxon>
        <taxon>Teleostei</taxon>
        <taxon>Neoteleostei</taxon>
        <taxon>Acanthomorphata</taxon>
        <taxon>Eupercaria</taxon>
        <taxon>Tetraodontiformes</taxon>
        <taxon>Tetradontoidea</taxon>
        <taxon>Tetraodontidae</taxon>
        <taxon>Takifugu</taxon>
    </lineage>
</organism>
<evidence type="ECO:0000313" key="2">
    <source>
        <dbReference type="EMBL" id="TNM89182.1"/>
    </source>
</evidence>
<reference evidence="2 3" key="1">
    <citation type="submission" date="2019-04" db="EMBL/GenBank/DDBJ databases">
        <title>The sequence and de novo assembly of Takifugu bimaculatus genome using PacBio and Hi-C technologies.</title>
        <authorList>
            <person name="Xu P."/>
            <person name="Liu B."/>
            <person name="Zhou Z."/>
        </authorList>
    </citation>
    <scope>NUCLEOTIDE SEQUENCE [LARGE SCALE GENOMIC DNA]</scope>
    <source>
        <strain evidence="2">TB-2018</strain>
        <tissue evidence="2">Muscle</tissue>
    </source>
</reference>
<name>A0A4Z2BAG7_9TELE</name>
<proteinExistence type="predicted"/>
<dbReference type="EMBL" id="SWLE01000018">
    <property type="protein sequence ID" value="TNM89182.1"/>
    <property type="molecule type" value="Genomic_DNA"/>
</dbReference>
<evidence type="ECO:0000313" key="3">
    <source>
        <dbReference type="Proteomes" id="UP000516260"/>
    </source>
</evidence>
<accession>A0A4Z2BAG7</accession>